<feature type="transmembrane region" description="Helical" evidence="2">
    <location>
        <begin position="327"/>
        <end position="348"/>
    </location>
</feature>
<feature type="transmembrane region" description="Helical" evidence="2">
    <location>
        <begin position="516"/>
        <end position="537"/>
    </location>
</feature>
<feature type="transmembrane region" description="Helical" evidence="2">
    <location>
        <begin position="438"/>
        <end position="456"/>
    </location>
</feature>
<keyword evidence="2" id="KW-1133">Transmembrane helix</keyword>
<feature type="transmembrane region" description="Helical" evidence="2">
    <location>
        <begin position="269"/>
        <end position="285"/>
    </location>
</feature>
<dbReference type="PANTHER" id="PTHR38434:SF1">
    <property type="entry name" value="BLL2549 PROTEIN"/>
    <property type="match status" value="1"/>
</dbReference>
<keyword evidence="2" id="KW-0472">Membrane</keyword>
<accession>W8T8N7</accession>
<dbReference type="EMBL" id="CP007453">
    <property type="protein sequence ID" value="AHM58059.1"/>
    <property type="molecule type" value="Genomic_DNA"/>
</dbReference>
<name>W8T8N7_PEPAC</name>
<dbReference type="Pfam" id="PF10101">
    <property type="entry name" value="DUF2339"/>
    <property type="match status" value="2"/>
</dbReference>
<feature type="transmembrane region" description="Helical" evidence="2">
    <location>
        <begin position="297"/>
        <end position="315"/>
    </location>
</feature>
<dbReference type="AlphaFoldDB" id="W8T8N7"/>
<reference evidence="3 4" key="1">
    <citation type="journal article" date="2014" name="Genome Announc.">
        <title>Complete Genome Sequence of Amino Acid-Utilizing Eubacterium acidaminophilum al-2 (DSM 3953).</title>
        <authorList>
            <person name="Poehlein A."/>
            <person name="Andreesen J.R."/>
            <person name="Daniel R."/>
        </authorList>
    </citation>
    <scope>NUCLEOTIDE SEQUENCE [LARGE SCALE GENOMIC DNA]</scope>
    <source>
        <strain evidence="3 4">DSM 3953</strain>
        <plasmid evidence="4">Plasmid EAL2_808p</plasmid>
    </source>
</reference>
<proteinExistence type="predicted"/>
<feature type="transmembrane region" description="Helical" evidence="2">
    <location>
        <begin position="468"/>
        <end position="488"/>
    </location>
</feature>
<feature type="transmembrane region" description="Helical" evidence="2">
    <location>
        <begin position="239"/>
        <end position="257"/>
    </location>
</feature>
<dbReference type="eggNOG" id="COG5373">
    <property type="taxonomic scope" value="Bacteria"/>
</dbReference>
<keyword evidence="3" id="KW-0614">Plasmid</keyword>
<feature type="transmembrane region" description="Helical" evidence="2">
    <location>
        <begin position="166"/>
        <end position="184"/>
    </location>
</feature>
<sequence length="610" mass="68028">MDAKSDEIAKLADEITRLKERVEYLEQMTGVAKGAASGTQSVWKRPLVQQEHLNTLESNYGRGKKPLLQRISEEKLAGTLFNRLGILAVVLAAVFFLKWSFDNNLIGELGRIAIGIIFGLGMLGAGEYFQRRQYAIYAQGFTGGGIAVLYFSIYAAYIFYSLMQQPATFALMVLITIAASLLAVRYDSLAIGIIGIVGGFATPFLLGSGEDRTLFLFSYVLILDVGVLLIAYFKKWPAFNYLTFVFTYASYISAYDIRHYTLNEGDFDVLSFAFLTIFFTIYLAVSFARNVRHKEKLIRADVTLVLLNAAAYFGLSYELLEPYYGDLMGLWTVLIGLVYLLLGLYVYSKYAEAKALSLTLLAVAAGFVTLAVPIQLDEHWVTIAWAVETVIVFYLNLKINPGRIPVAGYAVLFLMLVSLLDIPFVITGDEALPLLNKAAVAYIFAIVALSAVLRLYHDEIRSGKTIFGWGRFILSLQILLNILVIMLLTNEINAYFSYKAVEMADYQAQNAMRNRAGLVISMVWGLYAAVLVAVGFWKHIGNLRRFGLGFMGIVILKVFFVDLSSLTTANRIMSFFGLGVILLAVSWIYNRYKDVLFGGDADEKHHGKKE</sequence>
<gene>
    <name evidence="3" type="ORF">EAL2_808p05560</name>
</gene>
<dbReference type="PANTHER" id="PTHR38434">
    <property type="entry name" value="BLL2549 PROTEIN"/>
    <property type="match status" value="1"/>
</dbReference>
<dbReference type="KEGG" id="eac:EAL2_808p05560"/>
<evidence type="ECO:0000313" key="3">
    <source>
        <dbReference type="EMBL" id="AHM58059.1"/>
    </source>
</evidence>
<feature type="transmembrane region" description="Helical" evidence="2">
    <location>
        <begin position="546"/>
        <end position="566"/>
    </location>
</feature>
<protein>
    <submittedName>
        <fullName evidence="3">Membrane protein-like protein</fullName>
    </submittedName>
</protein>
<organism evidence="3 4">
    <name type="scientific">Peptoclostridium acidaminophilum DSM 3953</name>
    <dbReference type="NCBI Taxonomy" id="1286171"/>
    <lineage>
        <taxon>Bacteria</taxon>
        <taxon>Bacillati</taxon>
        <taxon>Bacillota</taxon>
        <taxon>Clostridia</taxon>
        <taxon>Peptostreptococcales</taxon>
        <taxon>Peptoclostridiaceae</taxon>
        <taxon>Peptoclostridium</taxon>
    </lineage>
</organism>
<feature type="transmembrane region" description="Helical" evidence="2">
    <location>
        <begin position="80"/>
        <end position="97"/>
    </location>
</feature>
<feature type="transmembrane region" description="Helical" evidence="2">
    <location>
        <begin position="189"/>
        <end position="207"/>
    </location>
</feature>
<keyword evidence="2" id="KW-0812">Transmembrane</keyword>
<keyword evidence="4" id="KW-1185">Reference proteome</keyword>
<feature type="transmembrane region" description="Helical" evidence="2">
    <location>
        <begin position="355"/>
        <end position="374"/>
    </location>
</feature>
<evidence type="ECO:0000256" key="1">
    <source>
        <dbReference type="SAM" id="Coils"/>
    </source>
</evidence>
<dbReference type="OrthoDB" id="1805246at2"/>
<keyword evidence="1" id="KW-0175">Coiled coil</keyword>
<feature type="transmembrane region" description="Helical" evidence="2">
    <location>
        <begin position="572"/>
        <end position="589"/>
    </location>
</feature>
<geneLocation type="plasmid" evidence="3 4">
    <name>EAL2_808p</name>
</geneLocation>
<dbReference type="InterPro" id="IPR019286">
    <property type="entry name" value="DUF2339_TM"/>
</dbReference>
<dbReference type="HOGENOM" id="CLU_014077_1_0_9"/>
<evidence type="ECO:0000313" key="4">
    <source>
        <dbReference type="Proteomes" id="UP000019591"/>
    </source>
</evidence>
<feature type="transmembrane region" description="Helical" evidence="2">
    <location>
        <begin position="213"/>
        <end position="232"/>
    </location>
</feature>
<feature type="transmembrane region" description="Helical" evidence="2">
    <location>
        <begin position="380"/>
        <end position="397"/>
    </location>
</feature>
<feature type="transmembrane region" description="Helical" evidence="2">
    <location>
        <begin position="109"/>
        <end position="129"/>
    </location>
</feature>
<feature type="coiled-coil region" evidence="1">
    <location>
        <begin position="1"/>
        <end position="28"/>
    </location>
</feature>
<feature type="transmembrane region" description="Helical" evidence="2">
    <location>
        <begin position="141"/>
        <end position="160"/>
    </location>
</feature>
<evidence type="ECO:0000256" key="2">
    <source>
        <dbReference type="SAM" id="Phobius"/>
    </source>
</evidence>
<dbReference type="PATRIC" id="fig|1286171.3.peg.2740"/>
<dbReference type="Proteomes" id="UP000019591">
    <property type="component" value="Plasmid EAL2_808p"/>
</dbReference>
<dbReference type="RefSeq" id="WP_025436906.1">
    <property type="nucleotide sequence ID" value="NZ_CP007453.1"/>
</dbReference>
<feature type="transmembrane region" description="Helical" evidence="2">
    <location>
        <begin position="406"/>
        <end position="426"/>
    </location>
</feature>